<dbReference type="InterPro" id="IPR036569">
    <property type="entry name" value="RpiB_LacA_LacB_sf"/>
</dbReference>
<organism evidence="2 3">
    <name type="scientific">Candidatus Thermochlorobacter aerophilus</name>
    <dbReference type="NCBI Taxonomy" id="1868324"/>
    <lineage>
        <taxon>Bacteria</taxon>
        <taxon>Pseudomonadati</taxon>
        <taxon>Chlorobiota</taxon>
        <taxon>Chlorobiia</taxon>
        <taxon>Chlorobiales</taxon>
        <taxon>Candidatus Thermochlorobacteriaceae</taxon>
        <taxon>Candidatus Thermochlorobacter</taxon>
    </lineage>
</organism>
<evidence type="ECO:0000313" key="2">
    <source>
        <dbReference type="EMBL" id="RFM24347.1"/>
    </source>
</evidence>
<keyword evidence="2" id="KW-0413">Isomerase</keyword>
<dbReference type="PIRSF" id="PIRSF005384">
    <property type="entry name" value="RpiB_LacA_B"/>
    <property type="match status" value="1"/>
</dbReference>
<proteinExistence type="inferred from homology"/>
<dbReference type="AlphaFoldDB" id="A0A395M0Q9"/>
<dbReference type="NCBIfam" id="TIGR00689">
    <property type="entry name" value="rpiB_lacA_lacB"/>
    <property type="match status" value="1"/>
</dbReference>
<dbReference type="Gene3D" id="3.40.1400.10">
    <property type="entry name" value="Sugar-phosphate isomerase, RpiB/LacA/LacB"/>
    <property type="match status" value="1"/>
</dbReference>
<sequence length="159" mass="17381">MIIAIGSDERTELTDAVIAELESKGHVLVRFGALKDGASPDEKRWTAAARAVAQAVSQGECQNGILFCWTGTGVAMAANKVPNVRAALCTDAQTAQGARRWNDANVLVMSLRLTSIAVAKEMLREWFITLPDKDEENQRCLAELQEIEKMYLSQNVSEA</sequence>
<name>A0A395M0Q9_9BACT</name>
<dbReference type="GO" id="GO:0019316">
    <property type="term" value="P:D-allose catabolic process"/>
    <property type="evidence" value="ECO:0007669"/>
    <property type="project" value="TreeGrafter"/>
</dbReference>
<dbReference type="EMBL" id="PHFL01000039">
    <property type="protein sequence ID" value="RFM24347.1"/>
    <property type="molecule type" value="Genomic_DNA"/>
</dbReference>
<dbReference type="SUPFAM" id="SSF89623">
    <property type="entry name" value="Ribose/Galactose isomerase RpiB/AlsB"/>
    <property type="match status" value="1"/>
</dbReference>
<dbReference type="Proteomes" id="UP000266389">
    <property type="component" value="Unassembled WGS sequence"/>
</dbReference>
<dbReference type="GO" id="GO:0009052">
    <property type="term" value="P:pentose-phosphate shunt, non-oxidative branch"/>
    <property type="evidence" value="ECO:0007669"/>
    <property type="project" value="TreeGrafter"/>
</dbReference>
<evidence type="ECO:0000313" key="3">
    <source>
        <dbReference type="Proteomes" id="UP000266389"/>
    </source>
</evidence>
<dbReference type="GO" id="GO:0004751">
    <property type="term" value="F:ribose-5-phosphate isomerase activity"/>
    <property type="evidence" value="ECO:0007669"/>
    <property type="project" value="TreeGrafter"/>
</dbReference>
<comment type="similarity">
    <text evidence="1">Belongs to the LacAB/RpiB family.</text>
</comment>
<gene>
    <name evidence="2" type="ORF">D0433_04955</name>
</gene>
<dbReference type="Pfam" id="PF02502">
    <property type="entry name" value="LacAB_rpiB"/>
    <property type="match status" value="1"/>
</dbReference>
<dbReference type="InterPro" id="IPR003500">
    <property type="entry name" value="RpiB_LacA_LacB"/>
</dbReference>
<dbReference type="PANTHER" id="PTHR30345:SF2">
    <property type="entry name" value="SUGAR-PHOSPHATE ISOMERASE, RPIB_LACA_LACB FAMILY"/>
    <property type="match status" value="1"/>
</dbReference>
<protein>
    <submittedName>
        <fullName evidence="2">RpiB/LacA/LacB family sugar-phosphate isomerase</fullName>
    </submittedName>
</protein>
<evidence type="ECO:0000256" key="1">
    <source>
        <dbReference type="ARBA" id="ARBA00008754"/>
    </source>
</evidence>
<accession>A0A395M0Q9</accession>
<dbReference type="PANTHER" id="PTHR30345">
    <property type="entry name" value="RIBOSE-5-PHOSPHATE ISOMERASE B"/>
    <property type="match status" value="1"/>
</dbReference>
<comment type="caution">
    <text evidence="2">The sequence shown here is derived from an EMBL/GenBank/DDBJ whole genome shotgun (WGS) entry which is preliminary data.</text>
</comment>
<reference evidence="2 3" key="1">
    <citation type="journal article" date="2011" name="ISME J.">
        <title>Community ecology of hot spring cyanobacterial mats: predominant populations and their functional potential.</title>
        <authorList>
            <person name="Klatt C.G."/>
            <person name="Wood J.M."/>
            <person name="Rusch D.B."/>
            <person name="Bateson M.M."/>
            <person name="Hamamura N."/>
            <person name="Heidelberg J.F."/>
            <person name="Grossman A.R."/>
            <person name="Bhaya D."/>
            <person name="Cohan F.M."/>
            <person name="Kuhl M."/>
            <person name="Bryant D.A."/>
            <person name="Ward D.M."/>
        </authorList>
    </citation>
    <scope>NUCLEOTIDE SEQUENCE [LARGE SCALE GENOMIC DNA]</scope>
    <source>
        <strain evidence="2">OS</strain>
    </source>
</reference>